<name>A0A1M4WM17_9FIRM</name>
<feature type="domain" description="Phosphagen kinase C-terminal" evidence="9">
    <location>
        <begin position="24"/>
        <end position="256"/>
    </location>
</feature>
<evidence type="ECO:0000256" key="7">
    <source>
        <dbReference type="PROSITE-ProRule" id="PRU00843"/>
    </source>
</evidence>
<evidence type="ECO:0000256" key="8">
    <source>
        <dbReference type="RuleBase" id="RU000505"/>
    </source>
</evidence>
<comment type="activity regulation">
    <text evidence="6">Appears to be allosterically activated by the binding of pArg-containing polypeptides to the pArg-binding pocket localized in the C-terminal domain of McsB.</text>
</comment>
<evidence type="ECO:0000313" key="10">
    <source>
        <dbReference type="EMBL" id="SHE82299.1"/>
    </source>
</evidence>
<reference evidence="11" key="1">
    <citation type="submission" date="2016-11" db="EMBL/GenBank/DDBJ databases">
        <authorList>
            <person name="Varghese N."/>
            <person name="Submissions S."/>
        </authorList>
    </citation>
    <scope>NUCLEOTIDE SEQUENCE [LARGE SCALE GENOMIC DNA]</scope>
    <source>
        <strain evidence="11">DSM 12395</strain>
    </source>
</reference>
<dbReference type="FunFam" id="3.30.590.10:FF:000007">
    <property type="entry name" value="Protein-arginine kinase"/>
    <property type="match status" value="1"/>
</dbReference>
<dbReference type="InterPro" id="IPR022415">
    <property type="entry name" value="ATP-guanido_PTrfase_AS"/>
</dbReference>
<dbReference type="EC" id="2.7.14.1" evidence="6"/>
<keyword evidence="1 6" id="KW-0808">Transferase</keyword>
<dbReference type="PANTHER" id="PTHR11547">
    <property type="entry name" value="ARGININE OR CREATINE KINASE"/>
    <property type="match status" value="1"/>
</dbReference>
<evidence type="ECO:0000256" key="6">
    <source>
        <dbReference type="HAMAP-Rule" id="MF_00602"/>
    </source>
</evidence>
<evidence type="ECO:0000256" key="5">
    <source>
        <dbReference type="ARBA" id="ARBA00051816"/>
    </source>
</evidence>
<gene>
    <name evidence="6" type="primary">mcsB</name>
    <name evidence="10" type="ORF">SAMN02745133_01234</name>
</gene>
<dbReference type="HAMAP" id="MF_00602">
    <property type="entry name" value="Prot_Arg_kinase"/>
    <property type="match status" value="1"/>
</dbReference>
<comment type="similarity">
    <text evidence="6 7 8">Belongs to the ATP:guanido phosphotransferase family.</text>
</comment>
<dbReference type="GO" id="GO:0046314">
    <property type="term" value="P:phosphocreatine biosynthetic process"/>
    <property type="evidence" value="ECO:0007669"/>
    <property type="project" value="InterPro"/>
</dbReference>
<organism evidence="10 11">
    <name type="scientific">Desulforamulus putei DSM 12395</name>
    <dbReference type="NCBI Taxonomy" id="1121429"/>
    <lineage>
        <taxon>Bacteria</taxon>
        <taxon>Bacillati</taxon>
        <taxon>Bacillota</taxon>
        <taxon>Clostridia</taxon>
        <taxon>Eubacteriales</taxon>
        <taxon>Peptococcaceae</taxon>
        <taxon>Desulforamulus</taxon>
    </lineage>
</organism>
<keyword evidence="6" id="KW-0021">Allosteric enzyme</keyword>
<dbReference type="PROSITE" id="PS00112">
    <property type="entry name" value="PHOSPHAGEN_KINASE"/>
    <property type="match status" value="1"/>
</dbReference>
<keyword evidence="11" id="KW-1185">Reference proteome</keyword>
<dbReference type="PROSITE" id="PS51510">
    <property type="entry name" value="PHOSPHAGEN_KINASE_C"/>
    <property type="match status" value="1"/>
</dbReference>
<keyword evidence="4 6" id="KW-0067">ATP-binding</keyword>
<comment type="catalytic activity">
    <reaction evidence="5 6">
        <text>L-arginyl-[protein] + ATP = N(omega)-phospho-L-arginyl-[protein] + ADP + H(+)</text>
        <dbReference type="Rhea" id="RHEA:43384"/>
        <dbReference type="Rhea" id="RHEA-COMP:10532"/>
        <dbReference type="Rhea" id="RHEA-COMP:10533"/>
        <dbReference type="ChEBI" id="CHEBI:15378"/>
        <dbReference type="ChEBI" id="CHEBI:29965"/>
        <dbReference type="ChEBI" id="CHEBI:30616"/>
        <dbReference type="ChEBI" id="CHEBI:83226"/>
        <dbReference type="ChEBI" id="CHEBI:456216"/>
        <dbReference type="EC" id="2.7.14.1"/>
    </reaction>
</comment>
<comment type="function">
    <text evidence="6">Catalyzes the specific phosphorylation of arginine residues in proteins.</text>
</comment>
<evidence type="ECO:0000256" key="2">
    <source>
        <dbReference type="ARBA" id="ARBA00022741"/>
    </source>
</evidence>
<protein>
    <recommendedName>
        <fullName evidence="6">Protein-arginine kinase</fullName>
        <ecNumber evidence="6">2.7.14.1</ecNumber>
    </recommendedName>
</protein>
<dbReference type="GO" id="GO:0005524">
    <property type="term" value="F:ATP binding"/>
    <property type="evidence" value="ECO:0007669"/>
    <property type="project" value="UniProtKB-UniRule"/>
</dbReference>
<evidence type="ECO:0000256" key="1">
    <source>
        <dbReference type="ARBA" id="ARBA00022679"/>
    </source>
</evidence>
<dbReference type="STRING" id="1121429.SAMN02745133_01234"/>
<feature type="binding site" evidence="6 7">
    <location>
        <position position="93"/>
    </location>
    <ligand>
        <name>ATP</name>
        <dbReference type="ChEBI" id="CHEBI:30616"/>
    </ligand>
</feature>
<dbReference type="InterPro" id="IPR022414">
    <property type="entry name" value="ATP-guanido_PTrfase_cat"/>
</dbReference>
<accession>A0A1M4WM17</accession>
<dbReference type="GO" id="GO:1990424">
    <property type="term" value="F:protein arginine kinase activity"/>
    <property type="evidence" value="ECO:0007669"/>
    <property type="project" value="UniProtKB-EC"/>
</dbReference>
<dbReference type="OrthoDB" id="9791353at2"/>
<dbReference type="InterPro" id="IPR000749">
    <property type="entry name" value="ATP-guanido_PTrfase"/>
</dbReference>
<keyword evidence="2 6" id="KW-0547">Nucleotide-binding</keyword>
<feature type="short sequence motif" description="RDXXRA motif of the pArg binding pocket involved in allosteric regulation" evidence="6">
    <location>
        <begin position="339"/>
        <end position="344"/>
    </location>
</feature>
<dbReference type="NCBIfam" id="NF002194">
    <property type="entry name" value="PRK01059.1-4"/>
    <property type="match status" value="1"/>
</dbReference>
<evidence type="ECO:0000313" key="11">
    <source>
        <dbReference type="Proteomes" id="UP000184148"/>
    </source>
</evidence>
<proteinExistence type="inferred from homology"/>
<dbReference type="InterPro" id="IPR014746">
    <property type="entry name" value="Gln_synth/guanido_kin_cat_dom"/>
</dbReference>
<dbReference type="Gene3D" id="3.30.590.10">
    <property type="entry name" value="Glutamine synthetase/guanido kinase, catalytic domain"/>
    <property type="match status" value="1"/>
</dbReference>
<feature type="binding site" evidence="6 7">
    <location>
        <begin position="27"/>
        <end position="31"/>
    </location>
    <ligand>
        <name>ATP</name>
        <dbReference type="ChEBI" id="CHEBI:30616"/>
    </ligand>
</feature>
<evidence type="ECO:0000256" key="4">
    <source>
        <dbReference type="ARBA" id="ARBA00022840"/>
    </source>
</evidence>
<dbReference type="Proteomes" id="UP000184148">
    <property type="component" value="Unassembled WGS sequence"/>
</dbReference>
<dbReference type="PANTHER" id="PTHR11547:SF38">
    <property type="entry name" value="ARGININE KINASE 1-RELATED"/>
    <property type="match status" value="1"/>
</dbReference>
<feature type="binding site" evidence="6 7">
    <location>
        <begin position="178"/>
        <end position="182"/>
    </location>
    <ligand>
        <name>ATP</name>
        <dbReference type="ChEBI" id="CHEBI:30616"/>
    </ligand>
</feature>
<dbReference type="SUPFAM" id="SSF55931">
    <property type="entry name" value="Glutamine synthetase/guanido kinase"/>
    <property type="match status" value="1"/>
</dbReference>
<feature type="binding site" evidence="6 7">
    <location>
        <begin position="209"/>
        <end position="214"/>
    </location>
    <ligand>
        <name>ATP</name>
        <dbReference type="ChEBI" id="CHEBI:30616"/>
    </ligand>
</feature>
<evidence type="ECO:0000259" key="9">
    <source>
        <dbReference type="PROSITE" id="PS51510"/>
    </source>
</evidence>
<dbReference type="AlphaFoldDB" id="A0A1M4WM17"/>
<sequence>MSFKETVNNPYSKWLDASGPESDVVISSRVRLARNLAGYPFPHLLGHENADKILYAVQSAINRDGIKETIGELELCRMTELSPTERQILVEKHLISPDLLEQPEKRGVVLRNDEVISIMVNEEDHLRIQCLLPGLQLKECWDLANAVDDGLEQTLDFAFTEELGYLTSCPTNVGTGLRASVMLHLPALVMTQQINAVLLSLSKLGLTVRGLYGEGTQATGNLFQVSNQVTLGLTEEEIIDNLIMVAMQLVTQERAARRALYREQQHQIEDRVWRAYGLLKYARAMTSNDAMTLLSDLRLGVDMGIIPDIPAGLIMELIVMTRPAFLNKLKGTELNPYQRDLYRATLIRERLNSLPTR</sequence>
<dbReference type="EMBL" id="FQUY01000006">
    <property type="protein sequence ID" value="SHE82299.1"/>
    <property type="molecule type" value="Genomic_DNA"/>
</dbReference>
<dbReference type="CDD" id="cd07930">
    <property type="entry name" value="bacterial_phosphagen_kinase"/>
    <property type="match status" value="1"/>
</dbReference>
<keyword evidence="3 6" id="KW-0418">Kinase</keyword>
<dbReference type="InterPro" id="IPR023660">
    <property type="entry name" value="Arg_Kinase"/>
</dbReference>
<evidence type="ECO:0000256" key="3">
    <source>
        <dbReference type="ARBA" id="ARBA00022777"/>
    </source>
</evidence>
<feature type="binding site" evidence="6 7">
    <location>
        <position position="127"/>
    </location>
    <ligand>
        <name>ATP</name>
        <dbReference type="ChEBI" id="CHEBI:30616"/>
    </ligand>
</feature>
<dbReference type="RefSeq" id="WP_073237336.1">
    <property type="nucleotide sequence ID" value="NZ_FQUY01000006.1"/>
</dbReference>
<dbReference type="GO" id="GO:0005615">
    <property type="term" value="C:extracellular space"/>
    <property type="evidence" value="ECO:0007669"/>
    <property type="project" value="TreeGrafter"/>
</dbReference>
<dbReference type="Pfam" id="PF00217">
    <property type="entry name" value="ATP-gua_Ptrans"/>
    <property type="match status" value="1"/>
</dbReference>
<dbReference type="GO" id="GO:0004111">
    <property type="term" value="F:creatine kinase activity"/>
    <property type="evidence" value="ECO:0007669"/>
    <property type="project" value="InterPro"/>
</dbReference>